<feature type="region of interest" description="Disordered" evidence="1">
    <location>
        <begin position="1"/>
        <end position="28"/>
    </location>
</feature>
<dbReference type="EMBL" id="ML182092">
    <property type="protein sequence ID" value="THU75458.1"/>
    <property type="molecule type" value="Genomic_DNA"/>
</dbReference>
<dbReference type="AlphaFoldDB" id="A0A4S8KK27"/>
<evidence type="ECO:0000256" key="1">
    <source>
        <dbReference type="SAM" id="MobiDB-lite"/>
    </source>
</evidence>
<name>A0A4S8KK27_DENBC</name>
<accession>A0A4S8KK27</accession>
<keyword evidence="3" id="KW-1185">Reference proteome</keyword>
<evidence type="ECO:0000313" key="3">
    <source>
        <dbReference type="Proteomes" id="UP000297245"/>
    </source>
</evidence>
<reference evidence="2 3" key="1">
    <citation type="journal article" date="2019" name="Nat. Ecol. Evol.">
        <title>Megaphylogeny resolves global patterns of mushroom evolution.</title>
        <authorList>
            <person name="Varga T."/>
            <person name="Krizsan K."/>
            <person name="Foldi C."/>
            <person name="Dima B."/>
            <person name="Sanchez-Garcia M."/>
            <person name="Sanchez-Ramirez S."/>
            <person name="Szollosi G.J."/>
            <person name="Szarkandi J.G."/>
            <person name="Papp V."/>
            <person name="Albert L."/>
            <person name="Andreopoulos W."/>
            <person name="Angelini C."/>
            <person name="Antonin V."/>
            <person name="Barry K.W."/>
            <person name="Bougher N.L."/>
            <person name="Buchanan P."/>
            <person name="Buyck B."/>
            <person name="Bense V."/>
            <person name="Catcheside P."/>
            <person name="Chovatia M."/>
            <person name="Cooper J."/>
            <person name="Damon W."/>
            <person name="Desjardin D."/>
            <person name="Finy P."/>
            <person name="Geml J."/>
            <person name="Haridas S."/>
            <person name="Hughes K."/>
            <person name="Justo A."/>
            <person name="Karasinski D."/>
            <person name="Kautmanova I."/>
            <person name="Kiss B."/>
            <person name="Kocsube S."/>
            <person name="Kotiranta H."/>
            <person name="LaButti K.M."/>
            <person name="Lechner B.E."/>
            <person name="Liimatainen K."/>
            <person name="Lipzen A."/>
            <person name="Lukacs Z."/>
            <person name="Mihaltcheva S."/>
            <person name="Morgado L.N."/>
            <person name="Niskanen T."/>
            <person name="Noordeloos M.E."/>
            <person name="Ohm R.A."/>
            <person name="Ortiz-Santana B."/>
            <person name="Ovrebo C."/>
            <person name="Racz N."/>
            <person name="Riley R."/>
            <person name="Savchenko A."/>
            <person name="Shiryaev A."/>
            <person name="Soop K."/>
            <person name="Spirin V."/>
            <person name="Szebenyi C."/>
            <person name="Tomsovsky M."/>
            <person name="Tulloss R.E."/>
            <person name="Uehling J."/>
            <person name="Grigoriev I.V."/>
            <person name="Vagvolgyi C."/>
            <person name="Papp T."/>
            <person name="Martin F.M."/>
            <person name="Miettinen O."/>
            <person name="Hibbett D.S."/>
            <person name="Nagy L.G."/>
        </authorList>
    </citation>
    <scope>NUCLEOTIDE SEQUENCE [LARGE SCALE GENOMIC DNA]</scope>
    <source>
        <strain evidence="2 3">CBS 962.96</strain>
    </source>
</reference>
<sequence length="49" mass="5222">MTSLQGKACDLKSGSHLAANSQKDGGTHVEVSIRALVQKMPIRELNSIT</sequence>
<organism evidence="2 3">
    <name type="scientific">Dendrothele bispora (strain CBS 962.96)</name>
    <dbReference type="NCBI Taxonomy" id="1314807"/>
    <lineage>
        <taxon>Eukaryota</taxon>
        <taxon>Fungi</taxon>
        <taxon>Dikarya</taxon>
        <taxon>Basidiomycota</taxon>
        <taxon>Agaricomycotina</taxon>
        <taxon>Agaricomycetes</taxon>
        <taxon>Agaricomycetidae</taxon>
        <taxon>Agaricales</taxon>
        <taxon>Agaricales incertae sedis</taxon>
        <taxon>Dendrothele</taxon>
    </lineage>
</organism>
<dbReference type="Proteomes" id="UP000297245">
    <property type="component" value="Unassembled WGS sequence"/>
</dbReference>
<protein>
    <submittedName>
        <fullName evidence="2">Uncharacterized protein</fullName>
    </submittedName>
</protein>
<evidence type="ECO:0000313" key="2">
    <source>
        <dbReference type="EMBL" id="THU75458.1"/>
    </source>
</evidence>
<gene>
    <name evidence="2" type="ORF">K435DRAFT_880782</name>
</gene>
<proteinExistence type="predicted"/>